<evidence type="ECO:0000256" key="4">
    <source>
        <dbReference type="SAM" id="MobiDB-lite"/>
    </source>
</evidence>
<proteinExistence type="inferred from homology"/>
<dbReference type="Proteomes" id="UP000197138">
    <property type="component" value="Unassembled WGS sequence"/>
</dbReference>
<evidence type="ECO:0000256" key="1">
    <source>
        <dbReference type="ARBA" id="ARBA00006974"/>
    </source>
</evidence>
<dbReference type="InterPro" id="IPR003676">
    <property type="entry name" value="SAUR_fam"/>
</dbReference>
<protein>
    <submittedName>
        <fullName evidence="8">Auxin-responsive protein SAUR64-like</fullName>
    </submittedName>
</protein>
<reference evidence="7" key="3">
    <citation type="journal article" date="2020" name="Plant Biotechnol. J.">
        <title>The pomegranate (Punica granatum L.) draft genome dissects genetic divergence between soft- and hard-seeded cultivars.</title>
        <authorList>
            <person name="Luo X."/>
            <person name="Li H."/>
            <person name="Wu Z."/>
            <person name="Yao W."/>
            <person name="Zhao P."/>
            <person name="Cao D."/>
            <person name="Yu H."/>
            <person name="Li K."/>
            <person name="Poudel K."/>
            <person name="Zhao D."/>
            <person name="Zhang F."/>
            <person name="Xia X."/>
            <person name="Chen L."/>
            <person name="Wang Q."/>
            <person name="Jing D."/>
            <person name="Cao S."/>
        </authorList>
    </citation>
    <scope>NUCLEOTIDE SEQUENCE [LARGE SCALE GENOMIC DNA]</scope>
</reference>
<keyword evidence="3" id="KW-0341">Growth regulation</keyword>
<dbReference type="OrthoDB" id="1936278at2759"/>
<dbReference type="Pfam" id="PF02519">
    <property type="entry name" value="Auxin_inducible"/>
    <property type="match status" value="1"/>
</dbReference>
<comment type="similarity">
    <text evidence="1">Belongs to the ARG7 family.</text>
</comment>
<evidence type="ECO:0000313" key="8">
    <source>
        <dbReference type="RefSeq" id="XP_031392100.1"/>
    </source>
</evidence>
<dbReference type="Proteomes" id="UP000515151">
    <property type="component" value="Chromosome 4"/>
</dbReference>
<dbReference type="PANTHER" id="PTHR31175:SF82">
    <property type="entry name" value="AUXIN-RESPONSIVE PROTEIN SAUR65"/>
    <property type="match status" value="1"/>
</dbReference>
<sequence length="138" mass="15690">MINPEKLLEMSTKWRRIAAGGRKRISFPKTGGIDSGVEYLAEKGHFVAYSTDRKQFMIPLKYVNCNIFREHFKMSEEEFGLSSDDSVFMEYIVSLVRRGAAESLERALLDSISSTRQRSLSASSSQEPKSQHLLVSTY</sequence>
<reference evidence="5" key="2">
    <citation type="submission" date="2017-06" db="EMBL/GenBank/DDBJ databases">
        <title>The pomegranate genome and the genomics of punicalagin biosynthesis.</title>
        <authorList>
            <person name="Xu C."/>
        </authorList>
    </citation>
    <scope>NUCLEOTIDE SEQUENCE [LARGE SCALE GENOMIC DNA]</scope>
    <source>
        <tissue evidence="5">Fresh leaf</tissue>
    </source>
</reference>
<dbReference type="GeneID" id="116204166"/>
<dbReference type="RefSeq" id="XP_031392100.1">
    <property type="nucleotide sequence ID" value="XM_031536240.1"/>
</dbReference>
<evidence type="ECO:0000313" key="6">
    <source>
        <dbReference type="Proteomes" id="UP000197138"/>
    </source>
</evidence>
<dbReference type="GO" id="GO:0009733">
    <property type="term" value="P:response to auxin"/>
    <property type="evidence" value="ECO:0007669"/>
    <property type="project" value="InterPro"/>
</dbReference>
<reference evidence="8" key="4">
    <citation type="submission" date="2025-04" db="UniProtKB">
        <authorList>
            <consortium name="RefSeq"/>
        </authorList>
    </citation>
    <scope>IDENTIFICATION</scope>
    <source>
        <tissue evidence="8">Leaf</tissue>
    </source>
</reference>
<feature type="region of interest" description="Disordered" evidence="4">
    <location>
        <begin position="119"/>
        <end position="138"/>
    </location>
</feature>
<accession>A0A218XGA4</accession>
<evidence type="ECO:0000313" key="5">
    <source>
        <dbReference type="EMBL" id="OWM83997.1"/>
    </source>
</evidence>
<reference evidence="6" key="1">
    <citation type="journal article" date="2017" name="Plant J.">
        <title>The pomegranate (Punica granatum L.) genome and the genomics of punicalagin biosynthesis.</title>
        <authorList>
            <person name="Qin G."/>
            <person name="Xu C."/>
            <person name="Ming R."/>
            <person name="Tang H."/>
            <person name="Guyot R."/>
            <person name="Kramer E.M."/>
            <person name="Hu Y."/>
            <person name="Yi X."/>
            <person name="Qi Y."/>
            <person name="Xu X."/>
            <person name="Gao Z."/>
            <person name="Pan H."/>
            <person name="Jian J."/>
            <person name="Tian Y."/>
            <person name="Yue Z."/>
            <person name="Xu Y."/>
        </authorList>
    </citation>
    <scope>NUCLEOTIDE SEQUENCE [LARGE SCALE GENOMIC DNA]</scope>
    <source>
        <strain evidence="6">cv. Dabenzi</strain>
    </source>
</reference>
<dbReference type="AlphaFoldDB" id="A0A218XGA4"/>
<dbReference type="EMBL" id="MTKT01001810">
    <property type="protein sequence ID" value="OWM83997.1"/>
    <property type="molecule type" value="Genomic_DNA"/>
</dbReference>
<keyword evidence="2" id="KW-0217">Developmental protein</keyword>
<name>A0A218XGA4_PUNGR</name>
<evidence type="ECO:0000256" key="2">
    <source>
        <dbReference type="ARBA" id="ARBA00022473"/>
    </source>
</evidence>
<evidence type="ECO:0000256" key="3">
    <source>
        <dbReference type="ARBA" id="ARBA00022604"/>
    </source>
</evidence>
<dbReference type="PANTHER" id="PTHR31175">
    <property type="entry name" value="AUXIN-RESPONSIVE FAMILY PROTEIN"/>
    <property type="match status" value="1"/>
</dbReference>
<gene>
    <name evidence="8" type="primary">LOC116204166</name>
    <name evidence="5" type="ORF">CDL15_Pgr004428</name>
</gene>
<evidence type="ECO:0000313" key="7">
    <source>
        <dbReference type="Proteomes" id="UP000515151"/>
    </source>
</evidence>
<keyword evidence="7" id="KW-1185">Reference proteome</keyword>
<organism evidence="5 6">
    <name type="scientific">Punica granatum</name>
    <name type="common">Pomegranate</name>
    <dbReference type="NCBI Taxonomy" id="22663"/>
    <lineage>
        <taxon>Eukaryota</taxon>
        <taxon>Viridiplantae</taxon>
        <taxon>Streptophyta</taxon>
        <taxon>Embryophyta</taxon>
        <taxon>Tracheophyta</taxon>
        <taxon>Spermatophyta</taxon>
        <taxon>Magnoliopsida</taxon>
        <taxon>eudicotyledons</taxon>
        <taxon>Gunneridae</taxon>
        <taxon>Pentapetalae</taxon>
        <taxon>rosids</taxon>
        <taxon>malvids</taxon>
        <taxon>Myrtales</taxon>
        <taxon>Lythraceae</taxon>
        <taxon>Punica</taxon>
    </lineage>
</organism>